<accession>A0A2G2WNF5</accession>
<feature type="region of interest" description="Disordered" evidence="1">
    <location>
        <begin position="129"/>
        <end position="158"/>
    </location>
</feature>
<reference evidence="3 4" key="1">
    <citation type="journal article" date="2017" name="Genome Biol.">
        <title>New reference genome sequences of hot pepper reveal the massive evolution of plant disease-resistance genes by retroduplication.</title>
        <authorList>
            <person name="Kim S."/>
            <person name="Park J."/>
            <person name="Yeom S.I."/>
            <person name="Kim Y.M."/>
            <person name="Seo E."/>
            <person name="Kim K.T."/>
            <person name="Kim M.S."/>
            <person name="Lee J.M."/>
            <person name="Cheong K."/>
            <person name="Shin H.S."/>
            <person name="Kim S.B."/>
            <person name="Han K."/>
            <person name="Lee J."/>
            <person name="Park M."/>
            <person name="Lee H.A."/>
            <person name="Lee H.Y."/>
            <person name="Lee Y."/>
            <person name="Oh S."/>
            <person name="Lee J.H."/>
            <person name="Choi E."/>
            <person name="Choi E."/>
            <person name="Lee S.E."/>
            <person name="Jeon J."/>
            <person name="Kim H."/>
            <person name="Choi G."/>
            <person name="Song H."/>
            <person name="Lee J."/>
            <person name="Lee S.C."/>
            <person name="Kwon J.K."/>
            <person name="Lee H.Y."/>
            <person name="Koo N."/>
            <person name="Hong Y."/>
            <person name="Kim R.W."/>
            <person name="Kang W.H."/>
            <person name="Huh J.H."/>
            <person name="Kang B.C."/>
            <person name="Yang T.J."/>
            <person name="Lee Y.H."/>
            <person name="Bennetzen J.L."/>
            <person name="Choi D."/>
        </authorList>
    </citation>
    <scope>NUCLEOTIDE SEQUENCE [LARGE SCALE GENOMIC DNA]</scope>
    <source>
        <strain evidence="4">cv. PBC81</strain>
    </source>
</reference>
<gene>
    <name evidence="3" type="ORF">CQW23_15932</name>
</gene>
<reference evidence="4" key="2">
    <citation type="journal article" date="2017" name="J. Anim. Genet.">
        <title>Multiple reference genome sequences of hot pepper reveal the massive evolution of plant disease resistance genes by retroduplication.</title>
        <authorList>
            <person name="Kim S."/>
            <person name="Park J."/>
            <person name="Yeom S.-I."/>
            <person name="Kim Y.-M."/>
            <person name="Seo E."/>
            <person name="Kim K.-T."/>
            <person name="Kim M.-S."/>
            <person name="Lee J.M."/>
            <person name="Cheong K."/>
            <person name="Shin H.-S."/>
            <person name="Kim S.-B."/>
            <person name="Han K."/>
            <person name="Lee J."/>
            <person name="Park M."/>
            <person name="Lee H.-A."/>
            <person name="Lee H.-Y."/>
            <person name="Lee Y."/>
            <person name="Oh S."/>
            <person name="Lee J.H."/>
            <person name="Choi E."/>
            <person name="Choi E."/>
            <person name="Lee S.E."/>
            <person name="Jeon J."/>
            <person name="Kim H."/>
            <person name="Choi G."/>
            <person name="Song H."/>
            <person name="Lee J."/>
            <person name="Lee S.-C."/>
            <person name="Kwon J.-K."/>
            <person name="Lee H.-Y."/>
            <person name="Koo N."/>
            <person name="Hong Y."/>
            <person name="Kim R.W."/>
            <person name="Kang W.-H."/>
            <person name="Huh J.H."/>
            <person name="Kang B.-C."/>
            <person name="Yang T.-J."/>
            <person name="Lee Y.-H."/>
            <person name="Bennetzen J.L."/>
            <person name="Choi D."/>
        </authorList>
    </citation>
    <scope>NUCLEOTIDE SEQUENCE [LARGE SCALE GENOMIC DNA]</scope>
    <source>
        <strain evidence="4">cv. PBC81</strain>
    </source>
</reference>
<dbReference type="PANTHER" id="PTHR13848">
    <property type="entry name" value="PROTEIN YIPPEE-LIKE CG15309-RELATED"/>
    <property type="match status" value="1"/>
</dbReference>
<dbReference type="EMBL" id="MLFT02000006">
    <property type="protein sequence ID" value="PHT46774.1"/>
    <property type="molecule type" value="Genomic_DNA"/>
</dbReference>
<proteinExistence type="predicted"/>
<dbReference type="Proteomes" id="UP000224567">
    <property type="component" value="Unassembled WGS sequence"/>
</dbReference>
<dbReference type="AlphaFoldDB" id="A0A2G2WNF5"/>
<evidence type="ECO:0000313" key="4">
    <source>
        <dbReference type="Proteomes" id="UP000224567"/>
    </source>
</evidence>
<dbReference type="InterPro" id="IPR039058">
    <property type="entry name" value="Yippee_fam"/>
</dbReference>
<keyword evidence="4" id="KW-1185">Reference proteome</keyword>
<evidence type="ECO:0000259" key="2">
    <source>
        <dbReference type="PROSITE" id="PS51792"/>
    </source>
</evidence>
<name>A0A2G2WNF5_CAPBA</name>
<organism evidence="3 4">
    <name type="scientific">Capsicum baccatum</name>
    <name type="common">Peruvian pepper</name>
    <dbReference type="NCBI Taxonomy" id="33114"/>
    <lineage>
        <taxon>Eukaryota</taxon>
        <taxon>Viridiplantae</taxon>
        <taxon>Streptophyta</taxon>
        <taxon>Embryophyta</taxon>
        <taxon>Tracheophyta</taxon>
        <taxon>Spermatophyta</taxon>
        <taxon>Magnoliopsida</taxon>
        <taxon>eudicotyledons</taxon>
        <taxon>Gunneridae</taxon>
        <taxon>Pentapetalae</taxon>
        <taxon>asterids</taxon>
        <taxon>lamiids</taxon>
        <taxon>Solanales</taxon>
        <taxon>Solanaceae</taxon>
        <taxon>Solanoideae</taxon>
        <taxon>Capsiceae</taxon>
        <taxon>Capsicum</taxon>
    </lineage>
</organism>
<feature type="domain" description="Yippee" evidence="2">
    <location>
        <begin position="14"/>
        <end position="109"/>
    </location>
</feature>
<dbReference type="PROSITE" id="PS51792">
    <property type="entry name" value="YIPPEE"/>
    <property type="match status" value="1"/>
</dbReference>
<sequence>MSFIIGNHLINVRGCILCCFCETRVSFIEHYLPNAQDLVYGGYFNKVFHVVVPNNVNYRRVVDGNTLANVYCINCRILLGWELIAVAQPSQYYVVGRFFMRLKQIMYLSGVTLHDSLFGGANEQAPNEQDGGAIDQVGGVNEQNHDEDGRASMKQWKM</sequence>
<dbReference type="OrthoDB" id="1265932at2759"/>
<evidence type="ECO:0000256" key="1">
    <source>
        <dbReference type="SAM" id="MobiDB-lite"/>
    </source>
</evidence>
<evidence type="ECO:0000313" key="3">
    <source>
        <dbReference type="EMBL" id="PHT46774.1"/>
    </source>
</evidence>
<protein>
    <recommendedName>
        <fullName evidence="2">Yippee domain-containing protein</fullName>
    </recommendedName>
</protein>
<comment type="caution">
    <text evidence="3">The sequence shown here is derived from an EMBL/GenBank/DDBJ whole genome shotgun (WGS) entry which is preliminary data.</text>
</comment>
<dbReference type="STRING" id="33114.A0A2G2WNF5"/>
<dbReference type="InterPro" id="IPR034751">
    <property type="entry name" value="Yippee"/>
</dbReference>